<dbReference type="GO" id="GO:0016887">
    <property type="term" value="F:ATP hydrolysis activity"/>
    <property type="evidence" value="ECO:0007669"/>
    <property type="project" value="InterPro"/>
</dbReference>
<dbReference type="CDD" id="cd03293">
    <property type="entry name" value="ABC_NrtD_SsuB_transporters"/>
    <property type="match status" value="1"/>
</dbReference>
<evidence type="ECO:0000256" key="1">
    <source>
        <dbReference type="ARBA" id="ARBA00005417"/>
    </source>
</evidence>
<dbReference type="PANTHER" id="PTHR42788:SF13">
    <property type="entry name" value="ALIPHATIC SULFONATES IMPORT ATP-BINDING PROTEIN SSUB"/>
    <property type="match status" value="1"/>
</dbReference>
<dbReference type="PROSITE" id="PS50893">
    <property type="entry name" value="ABC_TRANSPORTER_2"/>
    <property type="match status" value="1"/>
</dbReference>
<organism evidence="6 7">
    <name type="scientific">Pectobacterium araliae</name>
    <dbReference type="NCBI Taxonomy" id="3073862"/>
    <lineage>
        <taxon>Bacteria</taxon>
        <taxon>Pseudomonadati</taxon>
        <taxon>Pseudomonadota</taxon>
        <taxon>Gammaproteobacteria</taxon>
        <taxon>Enterobacterales</taxon>
        <taxon>Pectobacteriaceae</taxon>
        <taxon>Pectobacterium</taxon>
    </lineage>
</organism>
<evidence type="ECO:0000259" key="5">
    <source>
        <dbReference type="PROSITE" id="PS50893"/>
    </source>
</evidence>
<dbReference type="InterPro" id="IPR027417">
    <property type="entry name" value="P-loop_NTPase"/>
</dbReference>
<dbReference type="InterPro" id="IPR003439">
    <property type="entry name" value="ABC_transporter-like_ATP-bd"/>
</dbReference>
<dbReference type="SMART" id="SM00382">
    <property type="entry name" value="AAA"/>
    <property type="match status" value="1"/>
</dbReference>
<keyword evidence="7" id="KW-1185">Reference proteome</keyword>
<evidence type="ECO:0000256" key="3">
    <source>
        <dbReference type="ARBA" id="ARBA00022741"/>
    </source>
</evidence>
<reference evidence="7" key="1">
    <citation type="journal article" date="2024" name="Int. J. Syst. Evol. Microbiol.">
        <title>Pectobacterium araliae sp. nov., a pathogen causing bacterial soft rot of Japanese angelica tree in Japan.</title>
        <authorList>
            <person name="Sawada H."/>
            <person name="Someya N."/>
            <person name="Morohoshi T."/>
            <person name="Ono M."/>
            <person name="Satou M."/>
        </authorList>
    </citation>
    <scope>NUCLEOTIDE SEQUENCE [LARGE SCALE GENOMIC DNA]</scope>
    <source>
        <strain evidence="7">MAFF 302110</strain>
    </source>
</reference>
<dbReference type="GO" id="GO:0005524">
    <property type="term" value="F:ATP binding"/>
    <property type="evidence" value="ECO:0007669"/>
    <property type="project" value="UniProtKB-KW"/>
</dbReference>
<evidence type="ECO:0000256" key="4">
    <source>
        <dbReference type="ARBA" id="ARBA00022840"/>
    </source>
</evidence>
<dbReference type="Proteomes" id="UP001377830">
    <property type="component" value="Chromosome"/>
</dbReference>
<keyword evidence="4 6" id="KW-0067">ATP-binding</keyword>
<comment type="similarity">
    <text evidence="1">Belongs to the ABC transporter superfamily.</text>
</comment>
<dbReference type="KEGG" id="parl:PEC302110_25150"/>
<keyword evidence="3" id="KW-0547">Nucleotide-binding</keyword>
<dbReference type="Pfam" id="PF00005">
    <property type="entry name" value="ABC_tran"/>
    <property type="match status" value="1"/>
</dbReference>
<protein>
    <submittedName>
        <fullName evidence="6">ABC transporter ATP-binding protein</fullName>
    </submittedName>
</protein>
<dbReference type="InterPro" id="IPR003593">
    <property type="entry name" value="AAA+_ATPase"/>
</dbReference>
<dbReference type="EMBL" id="AP028908">
    <property type="protein sequence ID" value="BES85418.1"/>
    <property type="molecule type" value="Genomic_DNA"/>
</dbReference>
<evidence type="ECO:0000313" key="6">
    <source>
        <dbReference type="EMBL" id="BES85418.1"/>
    </source>
</evidence>
<evidence type="ECO:0000313" key="7">
    <source>
        <dbReference type="Proteomes" id="UP001377830"/>
    </source>
</evidence>
<name>A0AAN0KIU0_9GAMM</name>
<dbReference type="InterPro" id="IPR050166">
    <property type="entry name" value="ABC_transporter_ATP-bind"/>
</dbReference>
<dbReference type="RefSeq" id="WP_261848071.1">
    <property type="nucleotide sequence ID" value="NZ_AP028908.1"/>
</dbReference>
<keyword evidence="2" id="KW-0813">Transport</keyword>
<evidence type="ECO:0000256" key="2">
    <source>
        <dbReference type="ARBA" id="ARBA00022448"/>
    </source>
</evidence>
<dbReference type="PROSITE" id="PS00211">
    <property type="entry name" value="ABC_TRANSPORTER_1"/>
    <property type="match status" value="1"/>
</dbReference>
<proteinExistence type="inferred from homology"/>
<dbReference type="Gene3D" id="3.40.50.300">
    <property type="entry name" value="P-loop containing nucleotide triphosphate hydrolases"/>
    <property type="match status" value="1"/>
</dbReference>
<dbReference type="PANTHER" id="PTHR42788">
    <property type="entry name" value="TAURINE IMPORT ATP-BINDING PROTEIN-RELATED"/>
    <property type="match status" value="1"/>
</dbReference>
<dbReference type="SUPFAM" id="SSF52540">
    <property type="entry name" value="P-loop containing nucleoside triphosphate hydrolases"/>
    <property type="match status" value="1"/>
</dbReference>
<accession>A0AAN0KIU0</accession>
<sequence length="252" mass="28021">MSVSARQSVEQSIALTGISKSFAAQKVLDNISLTINRGEIVALLGASGGGKSTLLNLMSGLLPADGGDIAIQGIPAKQFQHWQRIAYLFQEDRLLPWRTVEQNVHFGLENTTLFQAERRKRVSDALALVGLAEFTRHWPHQLSGGMRSRVALARSLVVQPQILLMDEPFSRLDPQTRSAMHEELLRIQGMTGMTVVLVTHDVEEAVVLADRVMILKPHPGRIHSETVLTLPRPRIPTQPEVNELIRLLRLEV</sequence>
<gene>
    <name evidence="6" type="ORF">PEC302110_25150</name>
</gene>
<feature type="domain" description="ABC transporter" evidence="5">
    <location>
        <begin position="13"/>
        <end position="244"/>
    </location>
</feature>
<dbReference type="AlphaFoldDB" id="A0AAN0KIU0"/>
<dbReference type="InterPro" id="IPR017871">
    <property type="entry name" value="ABC_transporter-like_CS"/>
</dbReference>